<protein>
    <submittedName>
        <fullName evidence="2">Uncharacterized protein</fullName>
    </submittedName>
</protein>
<feature type="region of interest" description="Disordered" evidence="1">
    <location>
        <begin position="854"/>
        <end position="873"/>
    </location>
</feature>
<evidence type="ECO:0000313" key="2">
    <source>
        <dbReference type="EMBL" id="KAK5647904.1"/>
    </source>
</evidence>
<evidence type="ECO:0000313" key="3">
    <source>
        <dbReference type="Proteomes" id="UP001329430"/>
    </source>
</evidence>
<dbReference type="AlphaFoldDB" id="A0AAN7VKN7"/>
<evidence type="ECO:0000256" key="1">
    <source>
        <dbReference type="SAM" id="MobiDB-lite"/>
    </source>
</evidence>
<organism evidence="2 3">
    <name type="scientific">Pyrocoelia pectoralis</name>
    <dbReference type="NCBI Taxonomy" id="417401"/>
    <lineage>
        <taxon>Eukaryota</taxon>
        <taxon>Metazoa</taxon>
        <taxon>Ecdysozoa</taxon>
        <taxon>Arthropoda</taxon>
        <taxon>Hexapoda</taxon>
        <taxon>Insecta</taxon>
        <taxon>Pterygota</taxon>
        <taxon>Neoptera</taxon>
        <taxon>Endopterygota</taxon>
        <taxon>Coleoptera</taxon>
        <taxon>Polyphaga</taxon>
        <taxon>Elateriformia</taxon>
        <taxon>Elateroidea</taxon>
        <taxon>Lampyridae</taxon>
        <taxon>Lampyrinae</taxon>
        <taxon>Pyrocoelia</taxon>
    </lineage>
</organism>
<comment type="caution">
    <text evidence="2">The sequence shown here is derived from an EMBL/GenBank/DDBJ whole genome shotgun (WGS) entry which is preliminary data.</text>
</comment>
<dbReference type="EMBL" id="JAVRBK010000002">
    <property type="protein sequence ID" value="KAK5647904.1"/>
    <property type="molecule type" value="Genomic_DNA"/>
</dbReference>
<reference evidence="2 3" key="1">
    <citation type="journal article" date="2024" name="Insects">
        <title>An Improved Chromosome-Level Genome Assembly of the Firefly Pyrocoelia pectoralis.</title>
        <authorList>
            <person name="Fu X."/>
            <person name="Meyer-Rochow V.B."/>
            <person name="Ballantyne L."/>
            <person name="Zhu X."/>
        </authorList>
    </citation>
    <scope>NUCLEOTIDE SEQUENCE [LARGE SCALE GENOMIC DNA]</scope>
    <source>
        <strain evidence="2">XCY_ONT2</strain>
    </source>
</reference>
<accession>A0AAN7VKN7</accession>
<keyword evidence="3" id="KW-1185">Reference proteome</keyword>
<sequence length="1093" mass="123991">METSNSEYIIAQLNHENESECNSSSPTFVDKPSSRRVSFASMNFVKKFAIDPEKNTIWDVTYEEMVSSDSTHASENAHGTLSARQTCPHSILYSQSEKEHDMTTSINYNTDRGEDMECYLSVTDYMRNKENVALVNNNVFSSNEESTSLPMCINTGLQRTNFVVNKTVLNNSCMEMTQGVQIIKNLKARSLSNITLRNMNETVDYTQCVGNENVKYGSNKKDATLVDNISIEYTCQIPTFDNYVRINRTIIENASMDLTPGIGTNEVIFGDPHNLSPSIMEQTVPITDFKLRPIYVRSNAEYCSDMDLSQNVIITNRDLSRSSFKVQKDANMNHTVPIDIECTPNTTLKTIQIAPIDINPKLSDSDMQIDETIRMTSKINTIDVILANDETIHSTNGRKNNCPTAELINVEMESKHEALAERYGNKTIYDRQNNSDFGNIQNLPQEVGTKYFRLDDNSSLNTNRDTVYAKAKCKKILDKSVDVLENNFEKSSDEIKMSNECTVAPHKQSELGSESIELHINKSNSSKLLESTDKHSFFKHLSTLYLDKPIVDDRITKLDEQNVLFNTSNVNTVGNMCDSALRQTSITSVKGNSSSEKLIQIENVERKHPKYLFALSPYADDTQHLINYNLSNRQSKSDFSKIITGDLNPSFINSKVMALSDFSCDTLPISLNNTRDITKDSHKKSLGMQATYIIDATSSKGLSQDKQMSSSNAELNITNETNAKHCNSLSNIGSSVNISQEDLTLIEGSFTAITEAAKSLIQDITNNVNISNTEMNNSNSESTKVKELWDSCLINCKKMDSSIQEYENKIKKRTVIQNNNSTKLQYSCKTQREVINRFHKEFKVTEFQDKHSHIESKRSSNYNSRESSLPLQTSNDLSQSSFEILTYEEQIRRKCKRSEDHWTIISIDDGLCQIHTLFKTLRLEMKFDTLNGLVLKTAIYDCISGTSDPTACLVHKNFKNRLSEKNIKSGVGEKYDILTLLDYVHINMQKMGDILDEFSMFSKKYNFNMDKYFMGTFCIINLPLRSSWTFSVDMSDLENISEKSINVATNSGKIYEKEMKKLMNRTSRGLAYLKKFLKDVKEYIDLCAIQKHG</sequence>
<proteinExistence type="predicted"/>
<feature type="compositionally biased region" description="Polar residues" evidence="1">
    <location>
        <begin position="859"/>
        <end position="873"/>
    </location>
</feature>
<dbReference type="Proteomes" id="UP001329430">
    <property type="component" value="Chromosome 2"/>
</dbReference>
<name>A0AAN7VKN7_9COLE</name>
<gene>
    <name evidence="2" type="ORF">RI129_002796</name>
</gene>